<organism evidence="2">
    <name type="scientific">marine metagenome</name>
    <dbReference type="NCBI Taxonomy" id="408172"/>
    <lineage>
        <taxon>unclassified sequences</taxon>
        <taxon>metagenomes</taxon>
        <taxon>ecological metagenomes</taxon>
    </lineage>
</organism>
<dbReference type="AlphaFoldDB" id="A0A383DF19"/>
<dbReference type="InterPro" id="IPR004323">
    <property type="entry name" value="Ion_tolerance_CutA"/>
</dbReference>
<reference evidence="2" key="1">
    <citation type="submission" date="2018-05" db="EMBL/GenBank/DDBJ databases">
        <authorList>
            <person name="Lanie J.A."/>
            <person name="Ng W.-L."/>
            <person name="Kazmierczak K.M."/>
            <person name="Andrzejewski T.M."/>
            <person name="Davidsen T.M."/>
            <person name="Wayne K.J."/>
            <person name="Tettelin H."/>
            <person name="Glass J.I."/>
            <person name="Rusch D."/>
            <person name="Podicherti R."/>
            <person name="Tsui H.-C.T."/>
            <person name="Winkler M.E."/>
        </authorList>
    </citation>
    <scope>NUCLEOTIDE SEQUENCE</scope>
</reference>
<gene>
    <name evidence="2" type="ORF">METZ01_LOCUS495767</name>
</gene>
<evidence type="ECO:0000256" key="1">
    <source>
        <dbReference type="ARBA" id="ARBA00010169"/>
    </source>
</evidence>
<dbReference type="EMBL" id="UINC01216677">
    <property type="protein sequence ID" value="SVE42913.1"/>
    <property type="molecule type" value="Genomic_DNA"/>
</dbReference>
<name>A0A383DF19_9ZZZZ</name>
<dbReference type="Gene3D" id="3.30.70.120">
    <property type="match status" value="1"/>
</dbReference>
<comment type="similarity">
    <text evidence="1">Belongs to the CutA family.</text>
</comment>
<dbReference type="SUPFAM" id="SSF54913">
    <property type="entry name" value="GlnB-like"/>
    <property type="match status" value="1"/>
</dbReference>
<dbReference type="InterPro" id="IPR015867">
    <property type="entry name" value="N-reg_PII/ATP_PRibTrfase_C"/>
</dbReference>
<evidence type="ECO:0008006" key="3">
    <source>
        <dbReference type="Google" id="ProtNLM"/>
    </source>
</evidence>
<feature type="non-terminal residue" evidence="2">
    <location>
        <position position="46"/>
    </location>
</feature>
<dbReference type="GO" id="GO:0010038">
    <property type="term" value="P:response to metal ion"/>
    <property type="evidence" value="ECO:0007669"/>
    <property type="project" value="InterPro"/>
</dbReference>
<protein>
    <recommendedName>
        <fullName evidence="3">Divalent-cation tolerance protein CutA</fullName>
    </recommendedName>
</protein>
<dbReference type="InterPro" id="IPR011322">
    <property type="entry name" value="N-reg_PII-like_a/b"/>
</dbReference>
<dbReference type="Pfam" id="PF03091">
    <property type="entry name" value="CutA1"/>
    <property type="match status" value="1"/>
</dbReference>
<proteinExistence type="inferred from homology"/>
<evidence type="ECO:0000313" key="2">
    <source>
        <dbReference type="EMBL" id="SVE42913.1"/>
    </source>
</evidence>
<accession>A0A383DF19</accession>
<sequence>MAELKHPSFSILITTVDSSSEAERLSKHLVENKLAACVNIIGPSIS</sequence>